<feature type="non-terminal residue" evidence="1">
    <location>
        <position position="21"/>
    </location>
</feature>
<dbReference type="AlphaFoldDB" id="A0A1V6PMG2"/>
<evidence type="ECO:0000313" key="2">
    <source>
        <dbReference type="Proteomes" id="UP000191672"/>
    </source>
</evidence>
<accession>A0A1V6PMG2</accession>
<name>A0A1V6PMG2_9EURO</name>
<gene>
    <name evidence="1" type="ORF">PENANT_c090G04005</name>
</gene>
<keyword evidence="2" id="KW-1185">Reference proteome</keyword>
<organism evidence="1 2">
    <name type="scientific">Penicillium antarcticum</name>
    <dbReference type="NCBI Taxonomy" id="416450"/>
    <lineage>
        <taxon>Eukaryota</taxon>
        <taxon>Fungi</taxon>
        <taxon>Dikarya</taxon>
        <taxon>Ascomycota</taxon>
        <taxon>Pezizomycotina</taxon>
        <taxon>Eurotiomycetes</taxon>
        <taxon>Eurotiomycetidae</taxon>
        <taxon>Eurotiales</taxon>
        <taxon>Aspergillaceae</taxon>
        <taxon>Penicillium</taxon>
    </lineage>
</organism>
<reference evidence="2" key="1">
    <citation type="journal article" date="2017" name="Nat. Microbiol.">
        <title>Global analysis of biosynthetic gene clusters reveals vast potential of secondary metabolite production in Penicillium species.</title>
        <authorList>
            <person name="Nielsen J.C."/>
            <person name="Grijseels S."/>
            <person name="Prigent S."/>
            <person name="Ji B."/>
            <person name="Dainat J."/>
            <person name="Nielsen K.F."/>
            <person name="Frisvad J.C."/>
            <person name="Workman M."/>
            <person name="Nielsen J."/>
        </authorList>
    </citation>
    <scope>NUCLEOTIDE SEQUENCE [LARGE SCALE GENOMIC DNA]</scope>
    <source>
        <strain evidence="2">IBT 31811</strain>
    </source>
</reference>
<evidence type="ECO:0000313" key="1">
    <source>
        <dbReference type="EMBL" id="OQD78083.1"/>
    </source>
</evidence>
<proteinExistence type="predicted"/>
<dbReference type="EMBL" id="MDYN01000090">
    <property type="protein sequence ID" value="OQD78083.1"/>
    <property type="molecule type" value="Genomic_DNA"/>
</dbReference>
<sequence length="21" mass="2575">MLAWFHRWNDELGKLRTPCSN</sequence>
<dbReference type="Proteomes" id="UP000191672">
    <property type="component" value="Unassembled WGS sequence"/>
</dbReference>
<comment type="caution">
    <text evidence="1">The sequence shown here is derived from an EMBL/GenBank/DDBJ whole genome shotgun (WGS) entry which is preliminary data.</text>
</comment>
<protein>
    <submittedName>
        <fullName evidence="1">Uncharacterized protein</fullName>
    </submittedName>
</protein>